<dbReference type="Gene3D" id="2.30.42.10">
    <property type="match status" value="1"/>
</dbReference>
<dbReference type="SMART" id="SM00245">
    <property type="entry name" value="TSPc"/>
    <property type="match status" value="1"/>
</dbReference>
<dbReference type="GO" id="GO:0008236">
    <property type="term" value="F:serine-type peptidase activity"/>
    <property type="evidence" value="ECO:0007669"/>
    <property type="project" value="UniProtKB-KW"/>
</dbReference>
<sequence length="434" mass="47588">MPLFLNYHKKIKIAILFNINYNGFMLEKNKKYIFLAIVVIAIIASFGAGFIYGTIDKLPHPVQGIINKEFGQPKEFDFSLFWKTWDELHNKFVDQNNLKEDKLLYGAISGMIKGAEDPYTVFFPPVESKSFKQDVSGSFGGIGAEIGKRNGFLVIVAPLEDTPAQKVGLLAGDKILKINGEPTDDITVEEAVTKIRGEVGTKVTLFILRGNDGTKAKDITIERAVIKIPITKLEALKDNKIAHLSFYSFASTAPFEFQQAATKVLATTGYKGIILDLRNNPGGFLEVSVDIAGWFLNTGDLVATEQFGKTENNNKTEFRTSGLGALKNYPIVVLVNQGTASAAEILAGALRDNRGIKLVGEKTFGKGSVQELINFKDGSSLKVTVAKWLTPKGISISEQGLEPDYKVAITEDDASKNKDLQLDKAVEVLETLIK</sequence>
<evidence type="ECO:0000256" key="1">
    <source>
        <dbReference type="ARBA" id="ARBA00009179"/>
    </source>
</evidence>
<keyword evidence="6" id="KW-0472">Membrane</keyword>
<evidence type="ECO:0000313" key="9">
    <source>
        <dbReference type="Proteomes" id="UP000176431"/>
    </source>
</evidence>
<dbReference type="PANTHER" id="PTHR32060">
    <property type="entry name" value="TAIL-SPECIFIC PROTEASE"/>
    <property type="match status" value="1"/>
</dbReference>
<dbReference type="GO" id="GO:0006508">
    <property type="term" value="P:proteolysis"/>
    <property type="evidence" value="ECO:0007669"/>
    <property type="project" value="UniProtKB-KW"/>
</dbReference>
<dbReference type="InterPro" id="IPR041489">
    <property type="entry name" value="PDZ_6"/>
</dbReference>
<keyword evidence="6" id="KW-0812">Transmembrane</keyword>
<evidence type="ECO:0000256" key="6">
    <source>
        <dbReference type="SAM" id="Phobius"/>
    </source>
</evidence>
<dbReference type="GO" id="GO:0004175">
    <property type="term" value="F:endopeptidase activity"/>
    <property type="evidence" value="ECO:0007669"/>
    <property type="project" value="TreeGrafter"/>
</dbReference>
<feature type="domain" description="PDZ" evidence="7">
    <location>
        <begin position="128"/>
        <end position="196"/>
    </location>
</feature>
<gene>
    <name evidence="8" type="ORF">A2819_02375</name>
</gene>
<dbReference type="CDD" id="cd06782">
    <property type="entry name" value="cpPDZ_CPP-like"/>
    <property type="match status" value="1"/>
</dbReference>
<evidence type="ECO:0000256" key="3">
    <source>
        <dbReference type="ARBA" id="ARBA00022801"/>
    </source>
</evidence>
<dbReference type="Pfam" id="PF17820">
    <property type="entry name" value="PDZ_6"/>
    <property type="match status" value="1"/>
</dbReference>
<dbReference type="SUPFAM" id="SSF52096">
    <property type="entry name" value="ClpP/crotonase"/>
    <property type="match status" value="1"/>
</dbReference>
<feature type="transmembrane region" description="Helical" evidence="6">
    <location>
        <begin position="32"/>
        <end position="53"/>
    </location>
</feature>
<dbReference type="Gene3D" id="3.90.226.10">
    <property type="entry name" value="2-enoyl-CoA Hydratase, Chain A, domain 1"/>
    <property type="match status" value="1"/>
</dbReference>
<keyword evidence="6" id="KW-1133">Transmembrane helix</keyword>
<evidence type="ECO:0000313" key="8">
    <source>
        <dbReference type="EMBL" id="OGD25721.1"/>
    </source>
</evidence>
<dbReference type="GO" id="GO:0007165">
    <property type="term" value="P:signal transduction"/>
    <property type="evidence" value="ECO:0007669"/>
    <property type="project" value="TreeGrafter"/>
</dbReference>
<dbReference type="InterPro" id="IPR001478">
    <property type="entry name" value="PDZ"/>
</dbReference>
<dbReference type="SMART" id="SM00228">
    <property type="entry name" value="PDZ"/>
    <property type="match status" value="1"/>
</dbReference>
<accession>A0A1F5B562</accession>
<dbReference type="Gene3D" id="3.30.750.44">
    <property type="match status" value="1"/>
</dbReference>
<comment type="caution">
    <text evidence="8">The sequence shown here is derived from an EMBL/GenBank/DDBJ whole genome shotgun (WGS) entry which is preliminary data.</text>
</comment>
<dbReference type="InterPro" id="IPR004447">
    <property type="entry name" value="Peptidase_S41A"/>
</dbReference>
<dbReference type="InterPro" id="IPR029045">
    <property type="entry name" value="ClpP/crotonase-like_dom_sf"/>
</dbReference>
<keyword evidence="3 5" id="KW-0378">Hydrolase</keyword>
<dbReference type="EMBL" id="MEYK01000004">
    <property type="protein sequence ID" value="OGD25721.1"/>
    <property type="molecule type" value="Genomic_DNA"/>
</dbReference>
<dbReference type="NCBIfam" id="TIGR00225">
    <property type="entry name" value="prc"/>
    <property type="match status" value="1"/>
</dbReference>
<dbReference type="PROSITE" id="PS50106">
    <property type="entry name" value="PDZ"/>
    <property type="match status" value="1"/>
</dbReference>
<proteinExistence type="inferred from homology"/>
<evidence type="ECO:0000256" key="4">
    <source>
        <dbReference type="ARBA" id="ARBA00022825"/>
    </source>
</evidence>
<keyword evidence="2 5" id="KW-0645">Protease</keyword>
<keyword evidence="4 5" id="KW-0720">Serine protease</keyword>
<protein>
    <recommendedName>
        <fullName evidence="7">PDZ domain-containing protein</fullName>
    </recommendedName>
</protein>
<dbReference type="Pfam" id="PF03572">
    <property type="entry name" value="Peptidase_S41"/>
    <property type="match status" value="1"/>
</dbReference>
<comment type="similarity">
    <text evidence="1 5">Belongs to the peptidase S41A family.</text>
</comment>
<dbReference type="SUPFAM" id="SSF50156">
    <property type="entry name" value="PDZ domain-like"/>
    <property type="match status" value="1"/>
</dbReference>
<dbReference type="GO" id="GO:0030288">
    <property type="term" value="C:outer membrane-bounded periplasmic space"/>
    <property type="evidence" value="ECO:0007669"/>
    <property type="project" value="TreeGrafter"/>
</dbReference>
<dbReference type="FunFam" id="2.30.42.10:FF:000063">
    <property type="entry name" value="Peptidase, S41 family"/>
    <property type="match status" value="1"/>
</dbReference>
<evidence type="ECO:0000256" key="2">
    <source>
        <dbReference type="ARBA" id="ARBA00022670"/>
    </source>
</evidence>
<dbReference type="PANTHER" id="PTHR32060:SF30">
    <property type="entry name" value="CARBOXY-TERMINAL PROCESSING PROTEASE CTPA"/>
    <property type="match status" value="1"/>
</dbReference>
<name>A0A1F5B562_9BACT</name>
<dbReference type="InterPro" id="IPR005151">
    <property type="entry name" value="Tail-specific_protease"/>
</dbReference>
<reference evidence="8 9" key="1">
    <citation type="journal article" date="2016" name="Nat. Commun.">
        <title>Thousands of microbial genomes shed light on interconnected biogeochemical processes in an aquifer system.</title>
        <authorList>
            <person name="Anantharaman K."/>
            <person name="Brown C.T."/>
            <person name="Hug L.A."/>
            <person name="Sharon I."/>
            <person name="Castelle C.J."/>
            <person name="Probst A.J."/>
            <person name="Thomas B.C."/>
            <person name="Singh A."/>
            <person name="Wilkins M.J."/>
            <person name="Karaoz U."/>
            <person name="Brodie E.L."/>
            <person name="Williams K.H."/>
            <person name="Hubbard S.S."/>
            <person name="Banfield J.F."/>
        </authorList>
    </citation>
    <scope>NUCLEOTIDE SEQUENCE [LARGE SCALE GENOMIC DNA]</scope>
</reference>
<dbReference type="AlphaFoldDB" id="A0A1F5B562"/>
<evidence type="ECO:0000259" key="7">
    <source>
        <dbReference type="PROSITE" id="PS50106"/>
    </source>
</evidence>
<dbReference type="InterPro" id="IPR036034">
    <property type="entry name" value="PDZ_sf"/>
</dbReference>
<evidence type="ECO:0000256" key="5">
    <source>
        <dbReference type="RuleBase" id="RU004404"/>
    </source>
</evidence>
<organism evidence="8 9">
    <name type="scientific">Candidatus Azambacteria bacterium RIFCSPHIGHO2_01_FULL_40_24</name>
    <dbReference type="NCBI Taxonomy" id="1797301"/>
    <lineage>
        <taxon>Bacteria</taxon>
        <taxon>Candidatus Azamiibacteriota</taxon>
    </lineage>
</organism>
<dbReference type="Proteomes" id="UP000176431">
    <property type="component" value="Unassembled WGS sequence"/>
</dbReference>
<dbReference type="CDD" id="cd07560">
    <property type="entry name" value="Peptidase_S41_CPP"/>
    <property type="match status" value="1"/>
</dbReference>